<reference evidence="5 6" key="1">
    <citation type="submission" date="2014-04" db="EMBL/GenBank/DDBJ databases">
        <authorList>
            <consortium name="DOE Joint Genome Institute"/>
            <person name="Kuo A."/>
            <person name="Zuccaro A."/>
            <person name="Kohler A."/>
            <person name="Nagy L.G."/>
            <person name="Floudas D."/>
            <person name="Copeland A."/>
            <person name="Barry K.W."/>
            <person name="Cichocki N."/>
            <person name="Veneault-Fourrey C."/>
            <person name="LaButti K."/>
            <person name="Lindquist E.A."/>
            <person name="Lipzen A."/>
            <person name="Lundell T."/>
            <person name="Morin E."/>
            <person name="Murat C."/>
            <person name="Sun H."/>
            <person name="Tunlid A."/>
            <person name="Henrissat B."/>
            <person name="Grigoriev I.V."/>
            <person name="Hibbett D.S."/>
            <person name="Martin F."/>
            <person name="Nordberg H.P."/>
            <person name="Cantor M.N."/>
            <person name="Hua S.X."/>
        </authorList>
    </citation>
    <scope>NUCLEOTIDE SEQUENCE [LARGE SCALE GENOMIC DNA]</scope>
    <source>
        <strain evidence="5 6">MAFF 305830</strain>
    </source>
</reference>
<reference evidence="6" key="2">
    <citation type="submission" date="2015-01" db="EMBL/GenBank/DDBJ databases">
        <title>Evolutionary Origins and Diversification of the Mycorrhizal Mutualists.</title>
        <authorList>
            <consortium name="DOE Joint Genome Institute"/>
            <consortium name="Mycorrhizal Genomics Consortium"/>
            <person name="Kohler A."/>
            <person name="Kuo A."/>
            <person name="Nagy L.G."/>
            <person name="Floudas D."/>
            <person name="Copeland A."/>
            <person name="Barry K.W."/>
            <person name="Cichocki N."/>
            <person name="Veneault-Fourrey C."/>
            <person name="LaButti K."/>
            <person name="Lindquist E.A."/>
            <person name="Lipzen A."/>
            <person name="Lundell T."/>
            <person name="Morin E."/>
            <person name="Murat C."/>
            <person name="Riley R."/>
            <person name="Ohm R."/>
            <person name="Sun H."/>
            <person name="Tunlid A."/>
            <person name="Henrissat B."/>
            <person name="Grigoriev I.V."/>
            <person name="Hibbett D.S."/>
            <person name="Martin F."/>
        </authorList>
    </citation>
    <scope>NUCLEOTIDE SEQUENCE [LARGE SCALE GENOMIC DNA]</scope>
    <source>
        <strain evidence="6">MAFF 305830</strain>
    </source>
</reference>
<dbReference type="SUPFAM" id="SSF110857">
    <property type="entry name" value="Gamma-glutamyl cyclotransferase-like"/>
    <property type="match status" value="1"/>
</dbReference>
<evidence type="ECO:0000313" key="5">
    <source>
        <dbReference type="EMBL" id="KIM33646.1"/>
    </source>
</evidence>
<comment type="similarity">
    <text evidence="1">Belongs to the gamma-glutamylcyclotransferase family.</text>
</comment>
<dbReference type="PANTHER" id="PTHR31544">
    <property type="entry name" value="AIG2-LIKE PROTEIN D"/>
    <property type="match status" value="1"/>
</dbReference>
<dbReference type="Gene3D" id="3.10.490.10">
    <property type="entry name" value="Gamma-glutamyl cyclotransferase-like"/>
    <property type="match status" value="1"/>
</dbReference>
<dbReference type="AlphaFoldDB" id="A0A0C3BQF4"/>
<organism evidence="5 6">
    <name type="scientific">Serendipita vermifera MAFF 305830</name>
    <dbReference type="NCBI Taxonomy" id="933852"/>
    <lineage>
        <taxon>Eukaryota</taxon>
        <taxon>Fungi</taxon>
        <taxon>Dikarya</taxon>
        <taxon>Basidiomycota</taxon>
        <taxon>Agaricomycotina</taxon>
        <taxon>Agaricomycetes</taxon>
        <taxon>Sebacinales</taxon>
        <taxon>Serendipitaceae</taxon>
        <taxon>Serendipita</taxon>
    </lineage>
</organism>
<dbReference type="Pfam" id="PF06094">
    <property type="entry name" value="GGACT"/>
    <property type="match status" value="1"/>
</dbReference>
<evidence type="ECO:0000256" key="2">
    <source>
        <dbReference type="ARBA" id="ARBA00022679"/>
    </source>
</evidence>
<dbReference type="PANTHER" id="PTHR31544:SF2">
    <property type="entry name" value="AIG2-LIKE PROTEIN D"/>
    <property type="match status" value="1"/>
</dbReference>
<keyword evidence="6" id="KW-1185">Reference proteome</keyword>
<keyword evidence="2" id="KW-0808">Transferase</keyword>
<dbReference type="InterPro" id="IPR036568">
    <property type="entry name" value="GGCT-like_sf"/>
</dbReference>
<dbReference type="OrthoDB" id="1044435at2759"/>
<evidence type="ECO:0000256" key="3">
    <source>
        <dbReference type="ARBA" id="ARBA00030602"/>
    </source>
</evidence>
<protein>
    <recommendedName>
        <fullName evidence="3">Putative gamma-glutamylcyclotransferase</fullName>
    </recommendedName>
</protein>
<dbReference type="EMBL" id="KN824278">
    <property type="protein sequence ID" value="KIM33646.1"/>
    <property type="molecule type" value="Genomic_DNA"/>
</dbReference>
<dbReference type="GO" id="GO:0016740">
    <property type="term" value="F:transferase activity"/>
    <property type="evidence" value="ECO:0007669"/>
    <property type="project" value="UniProtKB-KW"/>
</dbReference>
<evidence type="ECO:0000256" key="1">
    <source>
        <dbReference type="ARBA" id="ARBA00008861"/>
    </source>
</evidence>
<proteinExistence type="inferred from homology"/>
<evidence type="ECO:0000313" key="6">
    <source>
        <dbReference type="Proteomes" id="UP000054097"/>
    </source>
</evidence>
<dbReference type="InterPro" id="IPR013024">
    <property type="entry name" value="GGCT-like"/>
</dbReference>
<dbReference type="InterPro" id="IPR045038">
    <property type="entry name" value="AIG2-like"/>
</dbReference>
<accession>A0A0C3BQF4</accession>
<dbReference type="InterPro" id="IPR009288">
    <property type="entry name" value="AIG2-like_dom"/>
</dbReference>
<gene>
    <name evidence="5" type="ORF">M408DRAFT_326310</name>
</gene>
<feature type="domain" description="Gamma-glutamylcyclotransferase AIG2-like" evidence="4">
    <location>
        <begin position="18"/>
        <end position="119"/>
    </location>
</feature>
<dbReference type="Proteomes" id="UP000054097">
    <property type="component" value="Unassembled WGS sequence"/>
</dbReference>
<evidence type="ECO:0000259" key="4">
    <source>
        <dbReference type="Pfam" id="PF06094"/>
    </source>
</evidence>
<sequence length="179" mass="20253">MSDTTNITVSERGTYSAFFYGTLLHPKVLKRVIRNTGAHLKISPAILEGYVRHKVLWADFPAIISSTQSHETFQTEPTEEGDRVRGSYVSGLTAMDIFFLDRFESGLYAREMVDVCLLAEPVDLDDVDLGALIQVSPENITKMRTTYALTYVWSKPLSQLKAEPWSFAEFVHTKLDNWA</sequence>
<dbReference type="HOGENOM" id="CLU_093936_1_0_1"/>
<dbReference type="CDD" id="cd06661">
    <property type="entry name" value="GGCT_like"/>
    <property type="match status" value="1"/>
</dbReference>
<name>A0A0C3BQF4_SERVB</name>